<comment type="similarity">
    <text evidence="1 4">Belongs to the aldehyde dehydrogenase family.</text>
</comment>
<dbReference type="OrthoDB" id="310895at2759"/>
<feature type="domain" description="Aldehyde dehydrogenase" evidence="6">
    <location>
        <begin position="10"/>
        <end position="489"/>
    </location>
</feature>
<sequence length="496" mass="53941">MSRPTFSSTSQTTITPHNQQPLVTRNYPTEVDLDATIERAAQAQKAWAKVPLEERVKIGRNFIASNENIVSSYAYNVQDEFKSLVSESDLSLELTLQMGRPISQIQAEINGFLDRAAYMLSIAQEALADVPLTDTDKPGFRRFIKRIPLGVVLVIAPWNYPYLTSINSVLPALISGNAVLLKPSPQTPLTAERFASALVSAGVPPDVIQVVHLSPELTRHAVENKNVQFVSFTGSVGGGKKVEEAAVGAKGFKGVALELGGKDPAYVRADADLDYTVTELVDGAMYNSGQSCCARIYVHESIYDPFVEKFANIVKQNYTLADPTLPTTNLGPVVSLASAERIRQQVDDAVKAGAKKLIPEELFPEAKIGTTYVAPQVLVNVDHSMDVMMEETFGPVVGIQKVSSDEEAIRLMNDSSYGLTASVWTTASASESSEEAFLNIADQIETGTVFLNRCDYLDPALAWTGVKDSGRGISLSRFGYDQLTRAKSVHMKIKIA</sequence>
<organism evidence="7 8">
    <name type="scientific">Lentinula aciculospora</name>
    <dbReference type="NCBI Taxonomy" id="153920"/>
    <lineage>
        <taxon>Eukaryota</taxon>
        <taxon>Fungi</taxon>
        <taxon>Dikarya</taxon>
        <taxon>Basidiomycota</taxon>
        <taxon>Agaricomycotina</taxon>
        <taxon>Agaricomycetes</taxon>
        <taxon>Agaricomycetidae</taxon>
        <taxon>Agaricales</taxon>
        <taxon>Marasmiineae</taxon>
        <taxon>Omphalotaceae</taxon>
        <taxon>Lentinula</taxon>
    </lineage>
</organism>
<dbReference type="SUPFAM" id="SSF53720">
    <property type="entry name" value="ALDH-like"/>
    <property type="match status" value="1"/>
</dbReference>
<dbReference type="PANTHER" id="PTHR11699">
    <property type="entry name" value="ALDEHYDE DEHYDROGENASE-RELATED"/>
    <property type="match status" value="1"/>
</dbReference>
<protein>
    <submittedName>
        <fullName evidence="7">Succinate semialdehyde dehydrogenase</fullName>
    </submittedName>
</protein>
<feature type="region of interest" description="Disordered" evidence="5">
    <location>
        <begin position="1"/>
        <end position="20"/>
    </location>
</feature>
<dbReference type="PROSITE" id="PS00687">
    <property type="entry name" value="ALDEHYDE_DEHYDR_GLU"/>
    <property type="match status" value="1"/>
</dbReference>
<keyword evidence="8" id="KW-1185">Reference proteome</keyword>
<dbReference type="FunFam" id="3.40.309.10:FF:000009">
    <property type="entry name" value="Aldehyde dehydrogenase A"/>
    <property type="match status" value="1"/>
</dbReference>
<dbReference type="GO" id="GO:0016620">
    <property type="term" value="F:oxidoreductase activity, acting on the aldehyde or oxo group of donors, NAD or NADP as acceptor"/>
    <property type="evidence" value="ECO:0007669"/>
    <property type="project" value="InterPro"/>
</dbReference>
<evidence type="ECO:0000256" key="4">
    <source>
        <dbReference type="RuleBase" id="RU003345"/>
    </source>
</evidence>
<evidence type="ECO:0000256" key="2">
    <source>
        <dbReference type="ARBA" id="ARBA00023002"/>
    </source>
</evidence>
<evidence type="ECO:0000256" key="5">
    <source>
        <dbReference type="SAM" id="MobiDB-lite"/>
    </source>
</evidence>
<dbReference type="Gene3D" id="3.40.605.10">
    <property type="entry name" value="Aldehyde Dehydrogenase, Chain A, domain 1"/>
    <property type="match status" value="1"/>
</dbReference>
<dbReference type="InterPro" id="IPR029510">
    <property type="entry name" value="Ald_DH_CS_GLU"/>
</dbReference>
<dbReference type="CDD" id="cd07102">
    <property type="entry name" value="ALDH_EDX86601"/>
    <property type="match status" value="1"/>
</dbReference>
<dbReference type="EMBL" id="JAOTPV010000010">
    <property type="protein sequence ID" value="KAJ4477412.1"/>
    <property type="molecule type" value="Genomic_DNA"/>
</dbReference>
<evidence type="ECO:0000259" key="6">
    <source>
        <dbReference type="Pfam" id="PF00171"/>
    </source>
</evidence>
<proteinExistence type="inferred from homology"/>
<keyword evidence="2 4" id="KW-0560">Oxidoreductase</keyword>
<dbReference type="InterPro" id="IPR015590">
    <property type="entry name" value="Aldehyde_DH_dom"/>
</dbReference>
<dbReference type="InterPro" id="IPR016162">
    <property type="entry name" value="Ald_DH_N"/>
</dbReference>
<evidence type="ECO:0000313" key="7">
    <source>
        <dbReference type="EMBL" id="KAJ4477412.1"/>
    </source>
</evidence>
<dbReference type="InterPro" id="IPR016161">
    <property type="entry name" value="Ald_DH/histidinol_DH"/>
</dbReference>
<dbReference type="Gene3D" id="3.40.309.10">
    <property type="entry name" value="Aldehyde Dehydrogenase, Chain A, domain 2"/>
    <property type="match status" value="1"/>
</dbReference>
<dbReference type="InterPro" id="IPR016163">
    <property type="entry name" value="Ald_DH_C"/>
</dbReference>
<accession>A0A9W9A994</accession>
<name>A0A9W9A994_9AGAR</name>
<feature type="active site" evidence="3">
    <location>
        <position position="258"/>
    </location>
</feature>
<reference evidence="7" key="1">
    <citation type="submission" date="2022-08" db="EMBL/GenBank/DDBJ databases">
        <title>A Global Phylogenomic Analysis of the Shiitake Genus Lentinula.</title>
        <authorList>
            <consortium name="DOE Joint Genome Institute"/>
            <person name="Sierra-Patev S."/>
            <person name="Min B."/>
            <person name="Naranjo-Ortiz M."/>
            <person name="Looney B."/>
            <person name="Konkel Z."/>
            <person name="Slot J.C."/>
            <person name="Sakamoto Y."/>
            <person name="Steenwyk J.L."/>
            <person name="Rokas A."/>
            <person name="Carro J."/>
            <person name="Camarero S."/>
            <person name="Ferreira P."/>
            <person name="Molpeceres G."/>
            <person name="Ruiz-Duenas F.J."/>
            <person name="Serrano A."/>
            <person name="Henrissat B."/>
            <person name="Drula E."/>
            <person name="Hughes K.W."/>
            <person name="Mata J.L."/>
            <person name="Ishikawa N.K."/>
            <person name="Vargas-Isla R."/>
            <person name="Ushijima S."/>
            <person name="Smith C.A."/>
            <person name="Ahrendt S."/>
            <person name="Andreopoulos W."/>
            <person name="He G."/>
            <person name="Labutti K."/>
            <person name="Lipzen A."/>
            <person name="Ng V."/>
            <person name="Riley R."/>
            <person name="Sandor L."/>
            <person name="Barry K."/>
            <person name="Martinez A.T."/>
            <person name="Xiao Y."/>
            <person name="Gibbons J.G."/>
            <person name="Terashima K."/>
            <person name="Grigoriev I.V."/>
            <person name="Hibbett D.S."/>
        </authorList>
    </citation>
    <scope>NUCLEOTIDE SEQUENCE</scope>
    <source>
        <strain evidence="7">JLM2183</strain>
    </source>
</reference>
<dbReference type="Proteomes" id="UP001150266">
    <property type="component" value="Unassembled WGS sequence"/>
</dbReference>
<evidence type="ECO:0000256" key="1">
    <source>
        <dbReference type="ARBA" id="ARBA00009986"/>
    </source>
</evidence>
<dbReference type="Pfam" id="PF00171">
    <property type="entry name" value="Aldedh"/>
    <property type="match status" value="1"/>
</dbReference>
<evidence type="ECO:0000256" key="3">
    <source>
        <dbReference type="PROSITE-ProRule" id="PRU10007"/>
    </source>
</evidence>
<gene>
    <name evidence="7" type="ORF">J3R30DRAFT_3291393</name>
</gene>
<dbReference type="AlphaFoldDB" id="A0A9W9A994"/>
<evidence type="ECO:0000313" key="8">
    <source>
        <dbReference type="Proteomes" id="UP001150266"/>
    </source>
</evidence>
<comment type="caution">
    <text evidence="7">The sequence shown here is derived from an EMBL/GenBank/DDBJ whole genome shotgun (WGS) entry which is preliminary data.</text>
</comment>